<dbReference type="GO" id="GO:0031640">
    <property type="term" value="P:killing of cells of another organism"/>
    <property type="evidence" value="ECO:0007669"/>
    <property type="project" value="UniProtKB-KW"/>
</dbReference>
<dbReference type="GO" id="GO:0030153">
    <property type="term" value="P:bacteriocin immunity"/>
    <property type="evidence" value="ECO:0007669"/>
    <property type="project" value="UniProtKB-KW"/>
</dbReference>
<keyword evidence="3" id="KW-0044">Antibiotic</keyword>
<comment type="similarity">
    <text evidence="1">Belongs to the colicins ColE2/ColE8/ColE9 and pyocins S1/S2 family.</text>
</comment>
<reference evidence="7 8" key="1">
    <citation type="submission" date="2016-10" db="EMBL/GenBank/DDBJ databases">
        <title>Comparative genome analysis of multiple Pseudomonas spp. focuses on biocontrol and plant growth promoting traits.</title>
        <authorList>
            <person name="Tao X.-Y."/>
            <person name="Taylor C.G."/>
        </authorList>
    </citation>
    <scope>NUCLEOTIDE SEQUENCE [LARGE SCALE GENOMIC DNA]</scope>
    <source>
        <strain evidence="7 8">37A10</strain>
    </source>
</reference>
<dbReference type="GO" id="GO:0015643">
    <property type="term" value="F:toxic substance binding"/>
    <property type="evidence" value="ECO:0007669"/>
    <property type="project" value="InterPro"/>
</dbReference>
<evidence type="ECO:0000256" key="5">
    <source>
        <dbReference type="ARBA" id="ARBA00023048"/>
    </source>
</evidence>
<evidence type="ECO:0000256" key="2">
    <source>
        <dbReference type="ARBA" id="ARBA00022529"/>
    </source>
</evidence>
<accession>A0A423KCL5</accession>
<dbReference type="SUPFAM" id="SSF69369">
    <property type="entry name" value="Cloacin translocation domain"/>
    <property type="match status" value="1"/>
</dbReference>
<dbReference type="CDD" id="cd16363">
    <property type="entry name" value="Col_Im_like"/>
    <property type="match status" value="1"/>
</dbReference>
<keyword evidence="4" id="KW-0079">Bacteriocin immunity</keyword>
<dbReference type="RefSeq" id="WP_123508848.1">
    <property type="nucleotide sequence ID" value="NZ_MOBQ01000007.1"/>
</dbReference>
<dbReference type="Pfam" id="PF01320">
    <property type="entry name" value="Colicin_Pyocin"/>
    <property type="match status" value="1"/>
</dbReference>
<feature type="domain" description="Pyosin/cloacin translocation" evidence="6">
    <location>
        <begin position="361"/>
        <end position="501"/>
    </location>
</feature>
<evidence type="ECO:0000256" key="3">
    <source>
        <dbReference type="ARBA" id="ARBA00023022"/>
    </source>
</evidence>
<dbReference type="OrthoDB" id="6810874at2"/>
<evidence type="ECO:0000313" key="8">
    <source>
        <dbReference type="Proteomes" id="UP000285349"/>
    </source>
</evidence>
<name>A0A423KCL5_9PSED</name>
<protein>
    <submittedName>
        <fullName evidence="7">Colicin immunity protein</fullName>
    </submittedName>
</protein>
<dbReference type="GO" id="GO:0042742">
    <property type="term" value="P:defense response to bacterium"/>
    <property type="evidence" value="ECO:0007669"/>
    <property type="project" value="UniProtKB-KW"/>
</dbReference>
<dbReference type="InterPro" id="IPR016128">
    <property type="entry name" value="Pyosin/cloacin_T_dom"/>
</dbReference>
<comment type="caution">
    <text evidence="7">The sequence shown here is derived from an EMBL/GenBank/DDBJ whole genome shotgun (WGS) entry which is preliminary data.</text>
</comment>
<keyword evidence="2" id="KW-0929">Antimicrobial</keyword>
<dbReference type="InterPro" id="IPR035900">
    <property type="entry name" value="Colicin_E_sf"/>
</dbReference>
<evidence type="ECO:0000259" key="6">
    <source>
        <dbReference type="Pfam" id="PF06958"/>
    </source>
</evidence>
<evidence type="ECO:0000313" key="7">
    <source>
        <dbReference type="EMBL" id="RON50020.1"/>
    </source>
</evidence>
<dbReference type="Proteomes" id="UP000285349">
    <property type="component" value="Unassembled WGS sequence"/>
</dbReference>
<dbReference type="PRINTS" id="PR01299">
    <property type="entry name" value="PYOCIN"/>
</dbReference>
<dbReference type="SUPFAM" id="SSF47345">
    <property type="entry name" value="Colicin E immunity proteins"/>
    <property type="match status" value="1"/>
</dbReference>
<keyword evidence="5" id="KW-0078">Bacteriocin</keyword>
<proteinExistence type="inferred from homology"/>
<dbReference type="Pfam" id="PF06958">
    <property type="entry name" value="Pyocin_S"/>
    <property type="match status" value="1"/>
</dbReference>
<organism evidence="7 8">
    <name type="scientific">Pseudomonas frederiksbergensis</name>
    <dbReference type="NCBI Taxonomy" id="104087"/>
    <lineage>
        <taxon>Bacteria</taxon>
        <taxon>Pseudomonadati</taxon>
        <taxon>Pseudomonadota</taxon>
        <taxon>Gammaproteobacteria</taxon>
        <taxon>Pseudomonadales</taxon>
        <taxon>Pseudomonadaceae</taxon>
        <taxon>Pseudomonas</taxon>
    </lineage>
</organism>
<sequence length="514" mass="56989">MELKATLQNYTEPEFQALVDRIWAVDLTKQDHDRLINHFDRIVGHPQGANLLFYPADDINSNSSGSVVYYVKDWHHKQGRVAFKGEGVPTPIPAKPSTPLNAAQMTQKRIAQSLTEVQKIIADLTTTEHAVNAAFHVFDLRIKHVRSRQNAQVDIREREADIRALETAELDARLASRKYEFWKMRVEFKRDAAQRDLTYARADQAQWQSIAQQISAAHAGYQSKLNATAQTLHRLQVEAEALLVMAQAQLVRQRNTQGVGPTQAPGILVAPLSCGDARPSILVSGKLSQALEAHRIPLLKALRSAVAEFTWQNTSGTKPPQVEHAAVVQFDFSSRAETEMFGLSVPLSELLPTEGADWQGLAATRAEVDIPFRMHSGKFSVPPGTMSRGVRETKSLSQVSITPTTGHGLSSKVRVRAAVWDEPLKAFSFTADGVAAITVNWVVPTRLEDSPVIAPAPDYRLGFLRSAVVPLLESSKAEDVRFDDYVVVFPADSGLAPIYLMFRDRNEYSDLLAR</sequence>
<dbReference type="AlphaFoldDB" id="A0A423KCL5"/>
<dbReference type="Gene3D" id="1.10.1200.20">
    <property type="entry name" value="Colicin E immunity protein"/>
    <property type="match status" value="1"/>
</dbReference>
<gene>
    <name evidence="7" type="ORF">BK666_06295</name>
</gene>
<dbReference type="InterPro" id="IPR000290">
    <property type="entry name" value="Colicin_pyocin"/>
</dbReference>
<evidence type="ECO:0000256" key="4">
    <source>
        <dbReference type="ARBA" id="ARBA00023025"/>
    </source>
</evidence>
<dbReference type="InterPro" id="IPR036302">
    <property type="entry name" value="Pyosin/cloacin_T_dom_sf"/>
</dbReference>
<dbReference type="EMBL" id="MOBQ01000007">
    <property type="protein sequence ID" value="RON50020.1"/>
    <property type="molecule type" value="Genomic_DNA"/>
</dbReference>
<evidence type="ECO:0000256" key="1">
    <source>
        <dbReference type="ARBA" id="ARBA00009346"/>
    </source>
</evidence>